<dbReference type="InterPro" id="IPR001466">
    <property type="entry name" value="Beta-lactam-related"/>
</dbReference>
<dbReference type="Pfam" id="PF00144">
    <property type="entry name" value="Beta-lactamase"/>
    <property type="match status" value="1"/>
</dbReference>
<evidence type="ECO:0000313" key="5">
    <source>
        <dbReference type="Proteomes" id="UP001500021"/>
    </source>
</evidence>
<dbReference type="EMBL" id="BAAAFA010000008">
    <property type="protein sequence ID" value="GAA0819889.1"/>
    <property type="molecule type" value="Genomic_DNA"/>
</dbReference>
<dbReference type="InterPro" id="IPR012338">
    <property type="entry name" value="Beta-lactam/transpept-like"/>
</dbReference>
<keyword evidence="2" id="KW-0732">Signal</keyword>
<gene>
    <name evidence="4" type="ORF">GCM10009111_24540</name>
</gene>
<sequence length="622" mass="68743">MTINQFIVSTCKLFVIASCSIVTSIVIANDAIKEPKQANNNDAKQLSNYTSPQGESLSYQAFIDAYKIPGLSFAVVDGYQLVYSAVAGVKDTQSKQKIDKETAFSTASIAKPVTATIVAMLAEQGRLSLDTPVNHYLKRWKLPDSPFSVPNKITIRQLLAHTSGMSQGGYADFHLGDDIPTIIEVLNGKKLPRYRSPITGLFSPDSDWQYSGGGYVIIQVAIEDITGKSLQELAQTMLFTPLGMINTTMYQNGNKQFLTNIAKVHDRNQQVIRDGIPICPQIAPSGLWSTPEDMAKFTIEYQKALAGEETMVISRFVATITTQTHTLKKVGGWSPGWMRFEGNGNLQWFSHGGSNTGTGGHIMSTMQGGKGIHIFMNATTEHRAPAIEALVNATIKSMGWDKALKATEMPSDELLKNIAGRYLSPFDQIVEVRFVPSNNSGKVLYIDNAQKNKNTVMYYQGNGHFSLDNNPNLISFEMHPVSKKSYLVLNSIESGLKEYAMRKLNEGELLPFEVAASAGFTKTIDAYKKWKINFPNSRFLSANTLNNAGYNALGNKDFNVALNFFKVYAYFHPNDANAFDSLAEAYMLNGEKNNALVNYQQSLLLNPNNLNAEKMLKKLNSK</sequence>
<evidence type="ECO:0000256" key="2">
    <source>
        <dbReference type="SAM" id="SignalP"/>
    </source>
</evidence>
<evidence type="ECO:0000256" key="1">
    <source>
        <dbReference type="PROSITE-ProRule" id="PRU00339"/>
    </source>
</evidence>
<organism evidence="4 5">
    <name type="scientific">Colwellia asteriadis</name>
    <dbReference type="NCBI Taxonomy" id="517723"/>
    <lineage>
        <taxon>Bacteria</taxon>
        <taxon>Pseudomonadati</taxon>
        <taxon>Pseudomonadota</taxon>
        <taxon>Gammaproteobacteria</taxon>
        <taxon>Alteromonadales</taxon>
        <taxon>Colwelliaceae</taxon>
        <taxon>Colwellia</taxon>
    </lineage>
</organism>
<reference evidence="4 5" key="1">
    <citation type="journal article" date="2019" name="Int. J. Syst. Evol. Microbiol.">
        <title>The Global Catalogue of Microorganisms (GCM) 10K type strain sequencing project: providing services to taxonomists for standard genome sequencing and annotation.</title>
        <authorList>
            <consortium name="The Broad Institute Genomics Platform"/>
            <consortium name="The Broad Institute Genome Sequencing Center for Infectious Disease"/>
            <person name="Wu L."/>
            <person name="Ma J."/>
        </authorList>
    </citation>
    <scope>NUCLEOTIDE SEQUENCE [LARGE SCALE GENOMIC DNA]</scope>
    <source>
        <strain evidence="4 5">JCM 15608</strain>
    </source>
</reference>
<feature type="domain" description="Beta-lactamase-related" evidence="3">
    <location>
        <begin position="60"/>
        <end position="383"/>
    </location>
</feature>
<dbReference type="SUPFAM" id="SSF48452">
    <property type="entry name" value="TPR-like"/>
    <property type="match status" value="1"/>
</dbReference>
<dbReference type="InterPro" id="IPR050789">
    <property type="entry name" value="Diverse_Enzym_Activities"/>
</dbReference>
<dbReference type="PROSITE" id="PS50005">
    <property type="entry name" value="TPR"/>
    <property type="match status" value="1"/>
</dbReference>
<proteinExistence type="predicted"/>
<dbReference type="SMART" id="SM00028">
    <property type="entry name" value="TPR"/>
    <property type="match status" value="1"/>
</dbReference>
<dbReference type="PANTHER" id="PTHR43283">
    <property type="entry name" value="BETA-LACTAMASE-RELATED"/>
    <property type="match status" value="1"/>
</dbReference>
<accession>A0ABN1L8P3</accession>
<name>A0ABN1L8P3_9GAMM</name>
<dbReference type="InterPro" id="IPR019734">
    <property type="entry name" value="TPR_rpt"/>
</dbReference>
<keyword evidence="1" id="KW-0802">TPR repeat</keyword>
<dbReference type="SUPFAM" id="SSF56601">
    <property type="entry name" value="beta-lactamase/transpeptidase-like"/>
    <property type="match status" value="1"/>
</dbReference>
<dbReference type="RefSeq" id="WP_343817794.1">
    <property type="nucleotide sequence ID" value="NZ_BAAAFA010000008.1"/>
</dbReference>
<dbReference type="InterPro" id="IPR011990">
    <property type="entry name" value="TPR-like_helical_dom_sf"/>
</dbReference>
<dbReference type="Gene3D" id="1.25.40.10">
    <property type="entry name" value="Tetratricopeptide repeat domain"/>
    <property type="match status" value="1"/>
</dbReference>
<keyword evidence="5" id="KW-1185">Reference proteome</keyword>
<evidence type="ECO:0000259" key="3">
    <source>
        <dbReference type="Pfam" id="PF00144"/>
    </source>
</evidence>
<evidence type="ECO:0000313" key="4">
    <source>
        <dbReference type="EMBL" id="GAA0819889.1"/>
    </source>
</evidence>
<dbReference type="Gene3D" id="3.40.710.10">
    <property type="entry name" value="DD-peptidase/beta-lactamase superfamily"/>
    <property type="match status" value="1"/>
</dbReference>
<dbReference type="Proteomes" id="UP001500021">
    <property type="component" value="Unassembled WGS sequence"/>
</dbReference>
<comment type="caution">
    <text evidence="4">The sequence shown here is derived from an EMBL/GenBank/DDBJ whole genome shotgun (WGS) entry which is preliminary data.</text>
</comment>
<feature type="signal peptide" evidence="2">
    <location>
        <begin position="1"/>
        <end position="28"/>
    </location>
</feature>
<feature type="repeat" description="TPR" evidence="1">
    <location>
        <begin position="576"/>
        <end position="609"/>
    </location>
</feature>
<protein>
    <recommendedName>
        <fullName evidence="3">Beta-lactamase-related domain-containing protein</fullName>
    </recommendedName>
</protein>
<feature type="chain" id="PRO_5045789191" description="Beta-lactamase-related domain-containing protein" evidence="2">
    <location>
        <begin position="29"/>
        <end position="622"/>
    </location>
</feature>